<evidence type="ECO:0000313" key="3">
    <source>
        <dbReference type="EMBL" id="VFT91605.1"/>
    </source>
</evidence>
<dbReference type="Pfam" id="PF03457">
    <property type="entry name" value="HA"/>
    <property type="match status" value="2"/>
</dbReference>
<reference evidence="2" key="2">
    <citation type="submission" date="2019-06" db="EMBL/GenBank/DDBJ databases">
        <title>Genomics analysis of Aphanomyces spp. identifies a new class of oomycete effector associated with host adaptation.</title>
        <authorList>
            <person name="Gaulin E."/>
        </authorList>
    </citation>
    <scope>NUCLEOTIDE SEQUENCE</scope>
    <source>
        <strain evidence="2">CBS 578.67</strain>
    </source>
</reference>
<reference evidence="3 4" key="1">
    <citation type="submission" date="2019-03" db="EMBL/GenBank/DDBJ databases">
        <authorList>
            <person name="Gaulin E."/>
            <person name="Dumas B."/>
        </authorList>
    </citation>
    <scope>NUCLEOTIDE SEQUENCE [LARGE SCALE GENOMIC DNA]</scope>
    <source>
        <strain evidence="3">CBS 568.67</strain>
    </source>
</reference>
<organism evidence="3 4">
    <name type="scientific">Aphanomyces stellatus</name>
    <dbReference type="NCBI Taxonomy" id="120398"/>
    <lineage>
        <taxon>Eukaryota</taxon>
        <taxon>Sar</taxon>
        <taxon>Stramenopiles</taxon>
        <taxon>Oomycota</taxon>
        <taxon>Saprolegniomycetes</taxon>
        <taxon>Saprolegniales</taxon>
        <taxon>Verrucalvaceae</taxon>
        <taxon>Aphanomyces</taxon>
    </lineage>
</organism>
<keyword evidence="4" id="KW-1185">Reference proteome</keyword>
<dbReference type="InterPro" id="IPR005114">
    <property type="entry name" value="Helicase_assoc"/>
</dbReference>
<accession>A0A485L2I2</accession>
<evidence type="ECO:0000313" key="4">
    <source>
        <dbReference type="Proteomes" id="UP000332933"/>
    </source>
</evidence>
<evidence type="ECO:0000259" key="1">
    <source>
        <dbReference type="Pfam" id="PF03457"/>
    </source>
</evidence>
<gene>
    <name evidence="3" type="primary">Aste57867_14787</name>
    <name evidence="2" type="ORF">As57867_014732</name>
    <name evidence="3" type="ORF">ASTE57867_14787</name>
</gene>
<feature type="domain" description="Helicase-associated" evidence="1">
    <location>
        <begin position="66"/>
        <end position="139"/>
    </location>
</feature>
<dbReference type="Proteomes" id="UP000332933">
    <property type="component" value="Unassembled WGS sequence"/>
</dbReference>
<evidence type="ECO:0000313" key="2">
    <source>
        <dbReference type="EMBL" id="KAF0694334.1"/>
    </source>
</evidence>
<dbReference type="PANTHER" id="PTHR37066">
    <property type="entry name" value="HELICASE-ASSOCIATED"/>
    <property type="match status" value="1"/>
</dbReference>
<dbReference type="AlphaFoldDB" id="A0A485L2I2"/>
<sequence length="481" mass="54528">MWRRALPSALVFRRPMTSKTPIAGHPVSCLSSSMDLSMPPYPIQMSLGDFNLRPLVEDALAPVRARQWSHTLLALETYKSIHGNLLVPRTFTVPQDDDDAGQWPVACRGRRLGTAVSELRLAKATMLPARVRALDALGFVWRANQVQWDTLLLALDTFKTLHGGNLRVPTRFIVPDQDAAWPRVTWRVRLGNAVSNLRRDGDFMDRARRAALDARGFEWIVREAGCGPTAPRVFSLATQRLYVDAARHIWTHQGHTAFTTFPRAEFHVPSDDANHWPRHLRGRILRVSEFRHAYRHDSRTLDSSVVAALNAMRFVWDAHDHDWQLTVHALTLYKGHCGSLLVPQLYRIPQEDDDDDEWPIYLRGRQLGLTVSNLRQKGPARIAPARVKTLNAMGFEWHAKAATKMAQWTCYVEALHMYKHVHGHVAVPQAFVVPDNDWPSHLVGLKLGSIVNSLRSGHTSVSESEKQELDSLGFLWRVKKA</sequence>
<dbReference type="EMBL" id="CAADRA010005596">
    <property type="protein sequence ID" value="VFT91605.1"/>
    <property type="molecule type" value="Genomic_DNA"/>
</dbReference>
<name>A0A485L2I2_9STRA</name>
<proteinExistence type="predicted"/>
<dbReference type="OrthoDB" id="70932at2759"/>
<protein>
    <submittedName>
        <fullName evidence="3">Aste57867_14787 protein</fullName>
    </submittedName>
</protein>
<dbReference type="PANTHER" id="PTHR37066:SF1">
    <property type="entry name" value="LNS2_PITP DOMAIN-CONTAINING PROTEIN"/>
    <property type="match status" value="1"/>
</dbReference>
<feature type="domain" description="Helicase-associated" evidence="1">
    <location>
        <begin position="406"/>
        <end position="474"/>
    </location>
</feature>
<dbReference type="EMBL" id="VJMH01005575">
    <property type="protein sequence ID" value="KAF0694334.1"/>
    <property type="molecule type" value="Genomic_DNA"/>
</dbReference>